<dbReference type="InterPro" id="IPR004995">
    <property type="entry name" value="Spore_Ger"/>
</dbReference>
<dbReference type="InterPro" id="IPR050768">
    <property type="entry name" value="UPF0353/GerABKA_families"/>
</dbReference>
<evidence type="ECO:0000256" key="3">
    <source>
        <dbReference type="SAM" id="Phobius"/>
    </source>
</evidence>
<dbReference type="PANTHER" id="PTHR22550:SF5">
    <property type="entry name" value="LEUCINE ZIPPER PROTEIN 4"/>
    <property type="match status" value="1"/>
</dbReference>
<feature type="transmembrane region" description="Helical" evidence="3">
    <location>
        <begin position="389"/>
        <end position="408"/>
    </location>
</feature>
<proteinExistence type="inferred from homology"/>
<accession>A0ABQ4MF79</accession>
<dbReference type="Proteomes" id="UP000679992">
    <property type="component" value="Unassembled WGS sequence"/>
</dbReference>
<sequence length="498" mass="54481">MKHDPGSGSPGKPLIITQELFKEYFENSADVMLHCFNAAGSDLDTQPVILAFSAGMIDFKQLNQLVLPGLAAIFRDYPAAVPTEIEHNNHLPLTPVQIDSLHDIAYRIYSGNLIVFIEKLQSCFSLDISNPPARSPEEPLTESSIKGPRDGFTEELTTNIALMRKRLRTHSLSIEQLVKGRRGETRIALFYINDIINPDILEEIRSRLNGIDTDAIIGTSFIEAIVSGKKGHTLFPLTDYTGRPDFAADALLSGKFAVMVDGSPMAIIAPVTLMNQLISPEDANTAYFIVSLQKILRIAGLLISFFLPGFYIALTTFNLEQIPLPLLATITNSRQGLPFPIPLETFIMLFLFEIFNEAGRRLPKALGQTVTVVGGLIIGDAAIRAGITSPTIIVTVAITIVAASALINQTLSGSASQIRLVILVLSSLLGMFGFMIGTFAVVLYISSLETYGVPYLAPISPFHKKDFLVAVIKEPADKKIQRPHYLRTQDDKGRGNQS</sequence>
<comment type="caution">
    <text evidence="4">The sequence shown here is derived from an EMBL/GenBank/DDBJ whole genome shotgun (WGS) entry which is preliminary data.</text>
</comment>
<feature type="transmembrane region" description="Helical" evidence="3">
    <location>
        <begin position="295"/>
        <end position="317"/>
    </location>
</feature>
<keyword evidence="5" id="KW-1185">Reference proteome</keyword>
<evidence type="ECO:0000313" key="4">
    <source>
        <dbReference type="EMBL" id="GIP54660.1"/>
    </source>
</evidence>
<dbReference type="RefSeq" id="WP_213655889.1">
    <property type="nucleotide sequence ID" value="NZ_BOSL01000013.1"/>
</dbReference>
<evidence type="ECO:0000313" key="5">
    <source>
        <dbReference type="Proteomes" id="UP000679992"/>
    </source>
</evidence>
<gene>
    <name evidence="4" type="ORF">J42TS3_36950</name>
</gene>
<keyword evidence="3" id="KW-0812">Transmembrane</keyword>
<organism evidence="4 5">
    <name type="scientific">Paenibacillus vini</name>
    <dbReference type="NCBI Taxonomy" id="1476024"/>
    <lineage>
        <taxon>Bacteria</taxon>
        <taxon>Bacillati</taxon>
        <taxon>Bacillota</taxon>
        <taxon>Bacilli</taxon>
        <taxon>Bacillales</taxon>
        <taxon>Paenibacillaceae</taxon>
        <taxon>Paenibacillus</taxon>
    </lineage>
</organism>
<evidence type="ECO:0000256" key="2">
    <source>
        <dbReference type="ARBA" id="ARBA00023136"/>
    </source>
</evidence>
<keyword evidence="2 3" id="KW-0472">Membrane</keyword>
<dbReference type="PIRSF" id="PIRSF005690">
    <property type="entry name" value="GerBA"/>
    <property type="match status" value="1"/>
</dbReference>
<evidence type="ECO:0000256" key="1">
    <source>
        <dbReference type="ARBA" id="ARBA00005278"/>
    </source>
</evidence>
<dbReference type="PANTHER" id="PTHR22550">
    <property type="entry name" value="SPORE GERMINATION PROTEIN"/>
    <property type="match status" value="1"/>
</dbReference>
<dbReference type="Pfam" id="PF03323">
    <property type="entry name" value="GerA"/>
    <property type="match status" value="1"/>
</dbReference>
<protein>
    <submittedName>
        <fullName evidence="4">Spore germination protein</fullName>
    </submittedName>
</protein>
<reference evidence="4 5" key="1">
    <citation type="submission" date="2021-03" db="EMBL/GenBank/DDBJ databases">
        <title>Antimicrobial resistance genes in bacteria isolated from Japanese honey, and their potential for conferring macrolide and lincosamide resistance in the American foulbrood pathogen Paenibacillus larvae.</title>
        <authorList>
            <person name="Okamoto M."/>
            <person name="Kumagai M."/>
            <person name="Kanamori H."/>
            <person name="Takamatsu D."/>
        </authorList>
    </citation>
    <scope>NUCLEOTIDE SEQUENCE [LARGE SCALE GENOMIC DNA]</scope>
    <source>
        <strain evidence="4 5">J42TS3</strain>
    </source>
</reference>
<comment type="similarity">
    <text evidence="1">Belongs to the GerABKA family.</text>
</comment>
<name>A0ABQ4MF79_9BACL</name>
<feature type="transmembrane region" description="Helical" evidence="3">
    <location>
        <begin position="420"/>
        <end position="445"/>
    </location>
</feature>
<keyword evidence="3" id="KW-1133">Transmembrane helix</keyword>
<dbReference type="EMBL" id="BOSL01000013">
    <property type="protein sequence ID" value="GIP54660.1"/>
    <property type="molecule type" value="Genomic_DNA"/>
</dbReference>